<protein>
    <submittedName>
        <fullName evidence="2">Uncharacterized protein</fullName>
    </submittedName>
</protein>
<evidence type="ECO:0000313" key="3">
    <source>
        <dbReference type="Proteomes" id="UP001054837"/>
    </source>
</evidence>
<evidence type="ECO:0000313" key="2">
    <source>
        <dbReference type="EMBL" id="GIY04930.1"/>
    </source>
</evidence>
<feature type="compositionally biased region" description="Low complexity" evidence="1">
    <location>
        <begin position="83"/>
        <end position="95"/>
    </location>
</feature>
<organism evidence="2 3">
    <name type="scientific">Caerostris darwini</name>
    <dbReference type="NCBI Taxonomy" id="1538125"/>
    <lineage>
        <taxon>Eukaryota</taxon>
        <taxon>Metazoa</taxon>
        <taxon>Ecdysozoa</taxon>
        <taxon>Arthropoda</taxon>
        <taxon>Chelicerata</taxon>
        <taxon>Arachnida</taxon>
        <taxon>Araneae</taxon>
        <taxon>Araneomorphae</taxon>
        <taxon>Entelegynae</taxon>
        <taxon>Araneoidea</taxon>
        <taxon>Araneidae</taxon>
        <taxon>Caerostris</taxon>
    </lineage>
</organism>
<keyword evidence="3" id="KW-1185">Reference proteome</keyword>
<dbReference type="AlphaFoldDB" id="A0AAV4Q779"/>
<proteinExistence type="predicted"/>
<name>A0AAV4Q779_9ARAC</name>
<dbReference type="Proteomes" id="UP001054837">
    <property type="component" value="Unassembled WGS sequence"/>
</dbReference>
<dbReference type="EMBL" id="BPLQ01004004">
    <property type="protein sequence ID" value="GIY04930.1"/>
    <property type="molecule type" value="Genomic_DNA"/>
</dbReference>
<feature type="compositionally biased region" description="Polar residues" evidence="1">
    <location>
        <begin position="68"/>
        <end position="82"/>
    </location>
</feature>
<sequence>MITHFFCNFSDISVIPEGLPLAYLSFGFLTFYPQPISENDFSRRFSPDPPSSSSPSRPDAEKLADQPVTWSISSPDPGQSENSAFSSSGDSDFSAHQISAHPLEW</sequence>
<comment type="caution">
    <text evidence="2">The sequence shown here is derived from an EMBL/GenBank/DDBJ whole genome shotgun (WGS) entry which is preliminary data.</text>
</comment>
<gene>
    <name evidence="2" type="ORF">CDAR_30241</name>
</gene>
<evidence type="ECO:0000256" key="1">
    <source>
        <dbReference type="SAM" id="MobiDB-lite"/>
    </source>
</evidence>
<reference evidence="2 3" key="1">
    <citation type="submission" date="2021-06" db="EMBL/GenBank/DDBJ databases">
        <title>Caerostris darwini draft genome.</title>
        <authorList>
            <person name="Kono N."/>
            <person name="Arakawa K."/>
        </authorList>
    </citation>
    <scope>NUCLEOTIDE SEQUENCE [LARGE SCALE GENOMIC DNA]</scope>
</reference>
<accession>A0AAV4Q779</accession>
<feature type="region of interest" description="Disordered" evidence="1">
    <location>
        <begin position="40"/>
        <end position="105"/>
    </location>
</feature>